<keyword evidence="4" id="KW-1185">Reference proteome</keyword>
<evidence type="ECO:0000313" key="4">
    <source>
        <dbReference type="Proteomes" id="UP000799421"/>
    </source>
</evidence>
<dbReference type="AlphaFoldDB" id="A0A6A7C497"/>
<feature type="region of interest" description="Disordered" evidence="1">
    <location>
        <begin position="481"/>
        <end position="513"/>
    </location>
</feature>
<dbReference type="OrthoDB" id="341421at2759"/>
<evidence type="ECO:0000313" key="3">
    <source>
        <dbReference type="EMBL" id="KAF2861869.1"/>
    </source>
</evidence>
<evidence type="ECO:0000256" key="1">
    <source>
        <dbReference type="SAM" id="MobiDB-lite"/>
    </source>
</evidence>
<dbReference type="Pfam" id="PF00856">
    <property type="entry name" value="SET"/>
    <property type="match status" value="1"/>
</dbReference>
<name>A0A6A7C497_9PEZI</name>
<feature type="compositionally biased region" description="Low complexity" evidence="1">
    <location>
        <begin position="254"/>
        <end position="268"/>
    </location>
</feature>
<dbReference type="Gene3D" id="3.90.1410.10">
    <property type="entry name" value="set domain protein methyltransferase, domain 1"/>
    <property type="match status" value="1"/>
</dbReference>
<dbReference type="PROSITE" id="PS50280">
    <property type="entry name" value="SET"/>
    <property type="match status" value="1"/>
</dbReference>
<dbReference type="InterPro" id="IPR050600">
    <property type="entry name" value="SETD3_SETD6_MTase"/>
</dbReference>
<dbReference type="InterPro" id="IPR001214">
    <property type="entry name" value="SET_dom"/>
</dbReference>
<dbReference type="GO" id="GO:0005634">
    <property type="term" value="C:nucleus"/>
    <property type="evidence" value="ECO:0007669"/>
    <property type="project" value="TreeGrafter"/>
</dbReference>
<dbReference type="PANTHER" id="PTHR13271:SF34">
    <property type="entry name" value="N-LYSINE METHYLTRANSFERASE SETD6"/>
    <property type="match status" value="1"/>
</dbReference>
<feature type="region of interest" description="Disordered" evidence="1">
    <location>
        <begin position="224"/>
        <end position="273"/>
    </location>
</feature>
<evidence type="ECO:0000259" key="2">
    <source>
        <dbReference type="PROSITE" id="PS50280"/>
    </source>
</evidence>
<protein>
    <submittedName>
        <fullName evidence="3">SET domain-containing protein</fullName>
    </submittedName>
</protein>
<gene>
    <name evidence="3" type="ORF">K470DRAFT_256416</name>
</gene>
<dbReference type="Proteomes" id="UP000799421">
    <property type="component" value="Unassembled WGS sequence"/>
</dbReference>
<proteinExistence type="predicted"/>
<dbReference type="PANTHER" id="PTHR13271">
    <property type="entry name" value="UNCHARACTERIZED PUTATIVE METHYLTRANSFERASE"/>
    <property type="match status" value="1"/>
</dbReference>
<reference evidence="3" key="1">
    <citation type="journal article" date="2020" name="Stud. Mycol.">
        <title>101 Dothideomycetes genomes: a test case for predicting lifestyles and emergence of pathogens.</title>
        <authorList>
            <person name="Haridas S."/>
            <person name="Albert R."/>
            <person name="Binder M."/>
            <person name="Bloem J."/>
            <person name="Labutti K."/>
            <person name="Salamov A."/>
            <person name="Andreopoulos B."/>
            <person name="Baker S."/>
            <person name="Barry K."/>
            <person name="Bills G."/>
            <person name="Bluhm B."/>
            <person name="Cannon C."/>
            <person name="Castanera R."/>
            <person name="Culley D."/>
            <person name="Daum C."/>
            <person name="Ezra D."/>
            <person name="Gonzalez J."/>
            <person name="Henrissat B."/>
            <person name="Kuo A."/>
            <person name="Liang C."/>
            <person name="Lipzen A."/>
            <person name="Lutzoni F."/>
            <person name="Magnuson J."/>
            <person name="Mondo S."/>
            <person name="Nolan M."/>
            <person name="Ohm R."/>
            <person name="Pangilinan J."/>
            <person name="Park H.-J."/>
            <person name="Ramirez L."/>
            <person name="Alfaro M."/>
            <person name="Sun H."/>
            <person name="Tritt A."/>
            <person name="Yoshinaga Y."/>
            <person name="Zwiers L.-H."/>
            <person name="Turgeon B."/>
            <person name="Goodwin S."/>
            <person name="Spatafora J."/>
            <person name="Crous P."/>
            <person name="Grigoriev I."/>
        </authorList>
    </citation>
    <scope>NUCLEOTIDE SEQUENCE</scope>
    <source>
        <strain evidence="3">CBS 480.64</strain>
    </source>
</reference>
<feature type="domain" description="SET" evidence="2">
    <location>
        <begin position="63"/>
        <end position="322"/>
    </location>
</feature>
<dbReference type="InterPro" id="IPR046341">
    <property type="entry name" value="SET_dom_sf"/>
</dbReference>
<feature type="region of interest" description="Disordered" evidence="1">
    <location>
        <begin position="1"/>
        <end position="20"/>
    </location>
</feature>
<organism evidence="3 4">
    <name type="scientific">Piedraia hortae CBS 480.64</name>
    <dbReference type="NCBI Taxonomy" id="1314780"/>
    <lineage>
        <taxon>Eukaryota</taxon>
        <taxon>Fungi</taxon>
        <taxon>Dikarya</taxon>
        <taxon>Ascomycota</taxon>
        <taxon>Pezizomycotina</taxon>
        <taxon>Dothideomycetes</taxon>
        <taxon>Dothideomycetidae</taxon>
        <taxon>Capnodiales</taxon>
        <taxon>Piedraiaceae</taxon>
        <taxon>Piedraia</taxon>
    </lineage>
</organism>
<sequence length="513" mass="56657">MSTKPTISENTENSQTSKNDLTVEKNLSIVNTQPSPDNIQSPKNIHISLLLTTLSTLNITLPPYLHLTSLPNRGISLLTTRSIEPNTDLFTIPHSSILSPLTSSIPKPLLRNTTPWIGLILTLLYEISHSSGRWGGYLSLLPREFDTLIFWSADELELLAGSAIVGKIGRGDADETFRREILPVIRGNEGVFGCEGAGEGEVMGRCHWAGSLIMAYAFDLPFSTSPSSGDDEGNDSIHSDDEGDKEGEQADPGPSSSSPSSSSSSLSSGEEEQNTLKAIIPLADLLNSDASPNARLFSESKKLVMRSTAPIVAGDEILNDYGAMPTSEVLRRYGYTTPQYRPFDVVEVSLDLITKNVDLPEWEVEGRVGFLEGQDILEEGFLLYRPDSEEGMVSDDLGVLVNTLALSQGELERFRRKGRLPKPAPLSGEGVRLLRRVVTERLGMYPLQHLLDVEDKWKGNRRYDMARMVIEGEVSLLEEVKEELDRMGRDDPPPGEKRKNNPPSREKKKKQKK</sequence>
<feature type="compositionally biased region" description="Basic and acidic residues" evidence="1">
    <location>
        <begin position="483"/>
        <end position="499"/>
    </location>
</feature>
<dbReference type="GO" id="GO:0016279">
    <property type="term" value="F:protein-lysine N-methyltransferase activity"/>
    <property type="evidence" value="ECO:0007669"/>
    <property type="project" value="TreeGrafter"/>
</dbReference>
<accession>A0A6A7C497</accession>
<dbReference type="SUPFAM" id="SSF82199">
    <property type="entry name" value="SET domain"/>
    <property type="match status" value="1"/>
</dbReference>
<dbReference type="EMBL" id="MU005969">
    <property type="protein sequence ID" value="KAF2861869.1"/>
    <property type="molecule type" value="Genomic_DNA"/>
</dbReference>